<keyword evidence="6" id="KW-1185">Reference proteome</keyword>
<dbReference type="EMBL" id="BTSY01000001">
    <property type="protein sequence ID" value="GMT09658.1"/>
    <property type="molecule type" value="Genomic_DNA"/>
</dbReference>
<keyword evidence="4" id="KW-1015">Disulfide bond</keyword>
<evidence type="ECO:0000313" key="5">
    <source>
        <dbReference type="EMBL" id="GMT09658.1"/>
    </source>
</evidence>
<evidence type="ECO:0000256" key="2">
    <source>
        <dbReference type="ARBA" id="ARBA00011748"/>
    </source>
</evidence>
<evidence type="ECO:0000256" key="1">
    <source>
        <dbReference type="ARBA" id="ARBA00008693"/>
    </source>
</evidence>
<dbReference type="InterPro" id="IPR004978">
    <property type="entry name" value="Stanniocalcin"/>
</dbReference>
<dbReference type="GO" id="GO:0006874">
    <property type="term" value="P:intracellular calcium ion homeostasis"/>
    <property type="evidence" value="ECO:0007669"/>
    <property type="project" value="TreeGrafter"/>
</dbReference>
<dbReference type="PANTHER" id="PTHR11245">
    <property type="entry name" value="STANNIOCALCIN"/>
    <property type="match status" value="1"/>
</dbReference>
<dbReference type="AlphaFoldDB" id="A0AAV5UTY5"/>
<gene>
    <name evidence="5" type="ORF">PFISCL1PPCAC_955</name>
</gene>
<evidence type="ECO:0000313" key="6">
    <source>
        <dbReference type="Proteomes" id="UP001432322"/>
    </source>
</evidence>
<keyword evidence="3" id="KW-0372">Hormone</keyword>
<organism evidence="5 6">
    <name type="scientific">Pristionchus fissidentatus</name>
    <dbReference type="NCBI Taxonomy" id="1538716"/>
    <lineage>
        <taxon>Eukaryota</taxon>
        <taxon>Metazoa</taxon>
        <taxon>Ecdysozoa</taxon>
        <taxon>Nematoda</taxon>
        <taxon>Chromadorea</taxon>
        <taxon>Rhabditida</taxon>
        <taxon>Rhabditina</taxon>
        <taxon>Diplogasteromorpha</taxon>
        <taxon>Diplogasteroidea</taxon>
        <taxon>Neodiplogasteridae</taxon>
        <taxon>Pristionchus</taxon>
    </lineage>
</organism>
<evidence type="ECO:0000256" key="4">
    <source>
        <dbReference type="ARBA" id="ARBA00023157"/>
    </source>
</evidence>
<feature type="non-terminal residue" evidence="5">
    <location>
        <position position="1"/>
    </location>
</feature>
<reference evidence="5" key="1">
    <citation type="submission" date="2023-10" db="EMBL/GenBank/DDBJ databases">
        <title>Genome assembly of Pristionchus species.</title>
        <authorList>
            <person name="Yoshida K."/>
            <person name="Sommer R.J."/>
        </authorList>
    </citation>
    <scope>NUCLEOTIDE SEQUENCE</scope>
    <source>
        <strain evidence="5">RS5133</strain>
    </source>
</reference>
<name>A0AAV5UTY5_9BILA</name>
<dbReference type="PANTHER" id="PTHR11245:SF6">
    <property type="entry name" value="DUF19 DOMAIN-CONTAINING PROTEIN"/>
    <property type="match status" value="1"/>
</dbReference>
<proteinExistence type="inferred from homology"/>
<accession>A0AAV5UTY5</accession>
<protein>
    <submittedName>
        <fullName evidence="5">Uncharacterized protein</fullName>
    </submittedName>
</protein>
<dbReference type="Proteomes" id="UP001432322">
    <property type="component" value="Unassembled WGS sequence"/>
</dbReference>
<comment type="similarity">
    <text evidence="1">Belongs to the stanniocalcin family.</text>
</comment>
<dbReference type="GO" id="GO:0005179">
    <property type="term" value="F:hormone activity"/>
    <property type="evidence" value="ECO:0007669"/>
    <property type="project" value="UniProtKB-KW"/>
</dbReference>
<comment type="caution">
    <text evidence="5">The sequence shown here is derived from an EMBL/GenBank/DDBJ whole genome shotgun (WGS) entry which is preliminary data.</text>
</comment>
<sequence>KKEVKEEEEEREIKEEPIDEFDSDDLFANAEYELDEYQMNDVLNDETEVDGVTLQSKMQMIKDAIDIVLIEHSPRKFLKDNVRKVLYAVFVHKKISAQVACKLHDVSTQSARHYIDKVRSRLGPELDPFQKISTIKRKRQMEGERRVRGGEEGLVDIDGITVPYSMRALTRHLAEGKLDFSQARPFNGTIEELKAKVVEILRIFFVDSEVIAENAEAVMMVNADGYSICETVRRTNLHYHKCSKVSNLIKIFIDFHKSKCTHQFELLSTENIEKKTIQPRSDFLLGANSPAFSPSLFAAVAKKVHEKMVAVEKAEPEESIKDDDPIDTKITVQQETSTSTVTIDGITVSDSPTAVSRLISQGKLDCSRARPFEGSKDELKEKLIEILLAFRYSGDFDSMAEALLAVAVDEEIMKGASIRLGVSKWTLWTYSKIVRMFIDFRRSPCTPAFARMAHLNALLGKGKEKEELVPIYPHPSKMPKIEEMDNSSVDGIKKSIVKEEPIEHADE</sequence>
<comment type="subunit">
    <text evidence="2">Homodimer; disulfide-linked.</text>
</comment>
<evidence type="ECO:0000256" key="3">
    <source>
        <dbReference type="ARBA" id="ARBA00022702"/>
    </source>
</evidence>
<dbReference type="GO" id="GO:0005615">
    <property type="term" value="C:extracellular space"/>
    <property type="evidence" value="ECO:0007669"/>
    <property type="project" value="TreeGrafter"/>
</dbReference>